<dbReference type="CDD" id="cd01948">
    <property type="entry name" value="EAL"/>
    <property type="match status" value="1"/>
</dbReference>
<dbReference type="PROSITE" id="PS50112">
    <property type="entry name" value="PAS"/>
    <property type="match status" value="2"/>
</dbReference>
<dbReference type="RefSeq" id="WP_118019142.1">
    <property type="nucleotide sequence ID" value="NZ_CATYQV010000043.1"/>
</dbReference>
<dbReference type="SUPFAM" id="SSF55785">
    <property type="entry name" value="PYP-like sensor domain (PAS domain)"/>
    <property type="match status" value="4"/>
</dbReference>
<feature type="domain" description="PAC" evidence="2">
    <location>
        <begin position="928"/>
        <end position="979"/>
    </location>
</feature>
<reference evidence="7 8" key="1">
    <citation type="submission" date="2018-08" db="EMBL/GenBank/DDBJ databases">
        <title>A genome reference for cultivated species of the human gut microbiota.</title>
        <authorList>
            <person name="Zou Y."/>
            <person name="Xue W."/>
            <person name="Luo G."/>
        </authorList>
    </citation>
    <scope>NUCLEOTIDE SEQUENCE [LARGE SCALE GENOMIC DNA]</scope>
    <source>
        <strain evidence="5 8">AF14-18</strain>
        <strain evidence="6 7">AM35-14</strain>
    </source>
</reference>
<evidence type="ECO:0000259" key="2">
    <source>
        <dbReference type="PROSITE" id="PS50113"/>
    </source>
</evidence>
<proteinExistence type="predicted"/>
<dbReference type="InterPro" id="IPR001610">
    <property type="entry name" value="PAC"/>
</dbReference>
<dbReference type="InterPro" id="IPR000700">
    <property type="entry name" value="PAS-assoc_C"/>
</dbReference>
<dbReference type="SMART" id="SM00086">
    <property type="entry name" value="PAC"/>
    <property type="match status" value="4"/>
</dbReference>
<dbReference type="AlphaFoldDB" id="A0A412Z2D9"/>
<dbReference type="PANTHER" id="PTHR44757:SF2">
    <property type="entry name" value="BIOFILM ARCHITECTURE MAINTENANCE PROTEIN MBAA"/>
    <property type="match status" value="1"/>
</dbReference>
<name>A0A412Z2D9_9FIRM</name>
<accession>A0A412Z2D9</accession>
<evidence type="ECO:0000313" key="7">
    <source>
        <dbReference type="Proteomes" id="UP000283975"/>
    </source>
</evidence>
<feature type="domain" description="EAL" evidence="3">
    <location>
        <begin position="415"/>
        <end position="670"/>
    </location>
</feature>
<dbReference type="InterPro" id="IPR035965">
    <property type="entry name" value="PAS-like_dom_sf"/>
</dbReference>
<dbReference type="InterPro" id="IPR001633">
    <property type="entry name" value="EAL_dom"/>
</dbReference>
<evidence type="ECO:0000259" key="3">
    <source>
        <dbReference type="PROSITE" id="PS50883"/>
    </source>
</evidence>
<dbReference type="SMART" id="SM00052">
    <property type="entry name" value="EAL"/>
    <property type="match status" value="1"/>
</dbReference>
<dbReference type="PANTHER" id="PTHR44757">
    <property type="entry name" value="DIGUANYLATE CYCLASE DGCP"/>
    <property type="match status" value="1"/>
</dbReference>
<dbReference type="CDD" id="cd01949">
    <property type="entry name" value="GGDEF"/>
    <property type="match status" value="1"/>
</dbReference>
<dbReference type="EMBL" id="QSHZ01000011">
    <property type="protein sequence ID" value="RHC55900.1"/>
    <property type="molecule type" value="Genomic_DNA"/>
</dbReference>
<feature type="domain" description="PAS" evidence="1">
    <location>
        <begin position="870"/>
        <end position="914"/>
    </location>
</feature>
<dbReference type="InterPro" id="IPR035919">
    <property type="entry name" value="EAL_sf"/>
</dbReference>
<dbReference type="InterPro" id="IPR013655">
    <property type="entry name" value="PAS_fold_3"/>
</dbReference>
<comment type="caution">
    <text evidence="5">The sequence shown here is derived from an EMBL/GenBank/DDBJ whole genome shotgun (WGS) entry which is preliminary data.</text>
</comment>
<dbReference type="EMBL" id="QRZM01000008">
    <property type="protein sequence ID" value="RGV74056.1"/>
    <property type="molecule type" value="Genomic_DNA"/>
</dbReference>
<feature type="domain" description="PAC" evidence="2">
    <location>
        <begin position="190"/>
        <end position="242"/>
    </location>
</feature>
<dbReference type="Gene3D" id="3.20.20.450">
    <property type="entry name" value="EAL domain"/>
    <property type="match status" value="1"/>
</dbReference>
<dbReference type="Pfam" id="PF08447">
    <property type="entry name" value="PAS_3"/>
    <property type="match status" value="3"/>
</dbReference>
<dbReference type="Pfam" id="PF00563">
    <property type="entry name" value="EAL"/>
    <property type="match status" value="1"/>
</dbReference>
<dbReference type="InterPro" id="IPR029787">
    <property type="entry name" value="Nucleotide_cyclase"/>
</dbReference>
<evidence type="ECO:0000313" key="6">
    <source>
        <dbReference type="EMBL" id="RHC55900.1"/>
    </source>
</evidence>
<evidence type="ECO:0000313" key="8">
    <source>
        <dbReference type="Proteomes" id="UP000284543"/>
    </source>
</evidence>
<organism evidence="5 8">
    <name type="scientific">Enterocloster bolteae</name>
    <dbReference type="NCBI Taxonomy" id="208479"/>
    <lineage>
        <taxon>Bacteria</taxon>
        <taxon>Bacillati</taxon>
        <taxon>Bacillota</taxon>
        <taxon>Clostridia</taxon>
        <taxon>Lachnospirales</taxon>
        <taxon>Lachnospiraceae</taxon>
        <taxon>Enterocloster</taxon>
    </lineage>
</organism>
<dbReference type="PROSITE" id="PS50887">
    <property type="entry name" value="GGDEF"/>
    <property type="match status" value="1"/>
</dbReference>
<dbReference type="Gene3D" id="3.30.450.20">
    <property type="entry name" value="PAS domain"/>
    <property type="match status" value="4"/>
</dbReference>
<dbReference type="NCBIfam" id="TIGR00229">
    <property type="entry name" value="sensory_box"/>
    <property type="match status" value="3"/>
</dbReference>
<dbReference type="NCBIfam" id="TIGR00254">
    <property type="entry name" value="GGDEF"/>
    <property type="match status" value="1"/>
</dbReference>
<dbReference type="InterPro" id="IPR000160">
    <property type="entry name" value="GGDEF_dom"/>
</dbReference>
<evidence type="ECO:0000259" key="4">
    <source>
        <dbReference type="PROSITE" id="PS50887"/>
    </source>
</evidence>
<dbReference type="InterPro" id="IPR000014">
    <property type="entry name" value="PAS"/>
</dbReference>
<dbReference type="Gene3D" id="3.30.70.270">
    <property type="match status" value="1"/>
</dbReference>
<evidence type="ECO:0000259" key="1">
    <source>
        <dbReference type="PROSITE" id="PS50112"/>
    </source>
</evidence>
<feature type="domain" description="PAS" evidence="1">
    <location>
        <begin position="1013"/>
        <end position="1051"/>
    </location>
</feature>
<dbReference type="CDD" id="cd00130">
    <property type="entry name" value="PAS"/>
    <property type="match status" value="2"/>
</dbReference>
<dbReference type="InterPro" id="IPR043128">
    <property type="entry name" value="Rev_trsase/Diguanyl_cyclase"/>
</dbReference>
<feature type="domain" description="GGDEF" evidence="4">
    <location>
        <begin position="278"/>
        <end position="406"/>
    </location>
</feature>
<dbReference type="SMART" id="SM00267">
    <property type="entry name" value="GGDEF"/>
    <property type="match status" value="1"/>
</dbReference>
<dbReference type="SUPFAM" id="SSF55073">
    <property type="entry name" value="Nucleotide cyclase"/>
    <property type="match status" value="1"/>
</dbReference>
<dbReference type="InterPro" id="IPR052155">
    <property type="entry name" value="Biofilm_reg_signaling"/>
</dbReference>
<protein>
    <submittedName>
        <fullName evidence="5">EAL domain-containing protein</fullName>
    </submittedName>
</protein>
<sequence>MSTKGSSEKTSIYIIDRDYRLVHFNDALKRRFKDVRCGDVCYEKLCGEDRPCQGCPLNRDSDGAVMFYNKAIQQWVEVSSGNMDWPGLGPCRVILVREINEGNKNLFYNLTSISAYDELFELNFTRDYYKILYHQEGKYVIPAPEGTLSSMVQEVSEHMIHPEDARRFLEFWEPGRIASCLSDQHASRILKGEFRKRKVDGTWCWVAQIVVPILSGAEDEDIVMCFIQDIDEQKRREESLALGNQLTEEGLDPITGLCRRPVFFRQSAAFLKHVKNPEDYCLMAIDIEHFKLFNDWYGQEAGDRLLAMIGELLNKTQSEEGGLAGYMGGDDFVILLPDSPAVLRRLQEEITRYMKEQGGTAGFLPAFGIYGIDGGGLAVSNMYDLAVIALSSVKGNYAQRVSRYDSRMKQKLEEDHRLLSEIQRALENGEITFYAQPKCNMRTGKIVGLESLVRWNHPERGLIAPGVFIPLLENNGLVTKLDLYVWEEVCRNVKKWIDSGRKPVPISVNVSRIDIYTLNVTRVFQELISRYCLDPRLIEIEITESAYVEEYKVITAVVEELRSAGFTVLMDDFGSGYSSLNMLKDVNVDVLKIDMKFLDMDHESVGKGMGILEAITRMANIVGIRMIAEGVESKEQMELLQDMGCTYGQGYYFYHPMPIEVFEQILSDEANIDFRGIKARQIERIRLQELMNGDMVSDAMMNNILGAVAFYDLYDGRLELLRVNEQYCSVTRTTGMDLEEVRKTILGTVFEDDRDQVMEIFSRARQNPIKGAEGELRSRRGDGTSMWMHLRVFFLREQDGHWLYYGAISDISQQKQREQQLEASQRALSSAVHISEKDESFMTLTEENRRAAAAIFAQMTPGGMIGGYCEEGFPLYFANHEMVKLLGYETFEELSEAIRGKVVNTIHPDDRQRVAADIGPRYYTGLEYTTTYRMPKKDGTWFWTLDKGRVIEAEDGRLAIISACTDISESMEAQRLLRERNSALARENAELNILNNDMPGGYHRCARTKDFDFTYISSRFLEIFGYSRQQIKDLFDNKFINMIHPEDRRRVTGEVDCLACQVSCGIMVYRMQSSRGYIWIMDQTNYLIYEDREYLQGVVTDLSELQRIMDSTKSIKLP</sequence>
<dbReference type="Proteomes" id="UP000283975">
    <property type="component" value="Unassembled WGS sequence"/>
</dbReference>
<gene>
    <name evidence="6" type="ORF">DW839_11985</name>
    <name evidence="5" type="ORF">DWW02_18855</name>
</gene>
<dbReference type="Proteomes" id="UP000284543">
    <property type="component" value="Unassembled WGS sequence"/>
</dbReference>
<dbReference type="PROSITE" id="PS50113">
    <property type="entry name" value="PAC"/>
    <property type="match status" value="3"/>
</dbReference>
<feature type="domain" description="PAC" evidence="2">
    <location>
        <begin position="772"/>
        <end position="823"/>
    </location>
</feature>
<dbReference type="SUPFAM" id="SSF141868">
    <property type="entry name" value="EAL domain-like"/>
    <property type="match status" value="1"/>
</dbReference>
<dbReference type="PROSITE" id="PS50883">
    <property type="entry name" value="EAL"/>
    <property type="match status" value="1"/>
</dbReference>
<evidence type="ECO:0000313" key="5">
    <source>
        <dbReference type="EMBL" id="RGV74056.1"/>
    </source>
</evidence>
<dbReference type="Pfam" id="PF00990">
    <property type="entry name" value="GGDEF"/>
    <property type="match status" value="1"/>
</dbReference>